<evidence type="ECO:0000313" key="2">
    <source>
        <dbReference type="EMBL" id="ESP94211.1"/>
    </source>
</evidence>
<name>V4H9Q2_PSEL2</name>
<evidence type="ECO:0000313" key="3">
    <source>
        <dbReference type="Proteomes" id="UP000017820"/>
    </source>
</evidence>
<accession>V4H9Q2</accession>
<dbReference type="RefSeq" id="WP_023398336.1">
    <property type="nucleotide sequence ID" value="NZ_AUSV01000020.1"/>
</dbReference>
<gene>
    <name evidence="2" type="ORF">PL2TA16_02348</name>
</gene>
<dbReference type="SUPFAM" id="SSF54909">
    <property type="entry name" value="Dimeric alpha+beta barrel"/>
    <property type="match status" value="1"/>
</dbReference>
<dbReference type="PATRIC" id="fig|1353533.3.peg.1391"/>
<organism evidence="2 3">
    <name type="scientific">Pseudoalteromonas luteoviolacea (strain 2ta16)</name>
    <dbReference type="NCBI Taxonomy" id="1353533"/>
    <lineage>
        <taxon>Bacteria</taxon>
        <taxon>Pseudomonadati</taxon>
        <taxon>Pseudomonadota</taxon>
        <taxon>Gammaproteobacteria</taxon>
        <taxon>Alteromonadales</taxon>
        <taxon>Pseudoalteromonadaceae</taxon>
        <taxon>Pseudoalteromonas</taxon>
    </lineage>
</organism>
<dbReference type="InterPro" id="IPR011008">
    <property type="entry name" value="Dimeric_a/b-barrel"/>
</dbReference>
<dbReference type="Proteomes" id="UP000017820">
    <property type="component" value="Unassembled WGS sequence"/>
</dbReference>
<evidence type="ECO:0000259" key="1">
    <source>
        <dbReference type="Pfam" id="PF07045"/>
    </source>
</evidence>
<proteinExistence type="predicted"/>
<dbReference type="Gene3D" id="3.30.70.100">
    <property type="match status" value="1"/>
</dbReference>
<protein>
    <recommendedName>
        <fullName evidence="1">DUF1330 domain-containing protein</fullName>
    </recommendedName>
</protein>
<dbReference type="AlphaFoldDB" id="V4H9Q2"/>
<sequence>MTVYEMLVGLDVKDDILYSEYREAMKPILRSMGGEFGYDFRIEEVLKSEVSQNINRVFTIRFPNKNVMTSFFDAPEYQVVKAKYFAPSVRDITIIREYEVVESDA</sequence>
<dbReference type="Pfam" id="PF07045">
    <property type="entry name" value="DUF1330"/>
    <property type="match status" value="1"/>
</dbReference>
<comment type="caution">
    <text evidence="2">The sequence shown here is derived from an EMBL/GenBank/DDBJ whole genome shotgun (WGS) entry which is preliminary data.</text>
</comment>
<dbReference type="InterPro" id="IPR010753">
    <property type="entry name" value="DUF1330"/>
</dbReference>
<reference evidence="2 3" key="1">
    <citation type="submission" date="2013-07" db="EMBL/GenBank/DDBJ databases">
        <title>Draft genome sequence of Pseudoalteromonas luteoviolacea 2ta16.</title>
        <authorList>
            <person name="Allen E.E."/>
            <person name="Azam F."/>
            <person name="Podell S."/>
        </authorList>
    </citation>
    <scope>NUCLEOTIDE SEQUENCE [LARGE SCALE GENOMIC DNA]</scope>
    <source>
        <strain evidence="2 3">2ta16</strain>
    </source>
</reference>
<dbReference type="EMBL" id="AUSV01000020">
    <property type="protein sequence ID" value="ESP94211.1"/>
    <property type="molecule type" value="Genomic_DNA"/>
</dbReference>
<feature type="domain" description="DUF1330" evidence="1">
    <location>
        <begin position="7"/>
        <end position="97"/>
    </location>
</feature>